<comment type="caution">
    <text evidence="3">The sequence shown here is derived from an EMBL/GenBank/DDBJ whole genome shotgun (WGS) entry which is preliminary data.</text>
</comment>
<dbReference type="Gene3D" id="3.30.70.270">
    <property type="match status" value="1"/>
</dbReference>
<dbReference type="PANTHER" id="PTHR33121:SF70">
    <property type="entry name" value="SIGNALING PROTEIN YKOW"/>
    <property type="match status" value="1"/>
</dbReference>
<dbReference type="SMART" id="SM00052">
    <property type="entry name" value="EAL"/>
    <property type="match status" value="1"/>
</dbReference>
<feature type="domain" description="GGDEF" evidence="2">
    <location>
        <begin position="22"/>
        <end position="154"/>
    </location>
</feature>
<organism evidence="3 4">
    <name type="scientific">Luteimonas fraxinea</name>
    <dbReference type="NCBI Taxonomy" id="2901869"/>
    <lineage>
        <taxon>Bacteria</taxon>
        <taxon>Pseudomonadati</taxon>
        <taxon>Pseudomonadota</taxon>
        <taxon>Gammaproteobacteria</taxon>
        <taxon>Lysobacterales</taxon>
        <taxon>Lysobacteraceae</taxon>
        <taxon>Luteimonas</taxon>
    </lineage>
</organism>
<protein>
    <submittedName>
        <fullName evidence="3">GGDEF domain-containing phosphodiesterase</fullName>
    </submittedName>
</protein>
<name>A0ABS8U9C5_9GAMM</name>
<dbReference type="PROSITE" id="PS50887">
    <property type="entry name" value="GGDEF"/>
    <property type="match status" value="1"/>
</dbReference>
<dbReference type="Proteomes" id="UP001430360">
    <property type="component" value="Unassembled WGS sequence"/>
</dbReference>
<dbReference type="SMART" id="SM00267">
    <property type="entry name" value="GGDEF"/>
    <property type="match status" value="1"/>
</dbReference>
<dbReference type="RefSeq" id="WP_232134581.1">
    <property type="nucleotide sequence ID" value="NZ_CP089507.1"/>
</dbReference>
<sequence length="422" mass="46019">MLNHSAALAEVTACLQAARSDAPLGVVVLRAQRVREIELTLGYAAGEALGHAMQTALEAAVRPGDRVVRIGEHDFLVLLPALRGRAHAALGAAKFVRALQQPLDFGSQRAQASVVAGIAIAPEDGDEAELLCRRADRACDDALDGVERHAFWKAPPVPLDTLHDDLRAAIADNQLVVHLQPIAALPDRRIHSFEALSRWTHPRLGNVPPDVFIDVAERGGMIGELTRWNVNVALRHLATLRRAGQATRIAVNLSVDALQLPGFVDQVLDLLRLWDVPGNALVFEITESALMRDIVRCSHLLGQLREGGVRIAIDDFGTGYSSLAYLRRLPIDKLKIDRSFVRDMVDDLRARRIVATMIELAHDLDLTVVAEGIEDEATLALLHEARCDFVQGYLIGRPAPADDVIGAALERSALSHPQPHNE</sequence>
<evidence type="ECO:0000313" key="4">
    <source>
        <dbReference type="Proteomes" id="UP001430360"/>
    </source>
</evidence>
<keyword evidence="4" id="KW-1185">Reference proteome</keyword>
<dbReference type="InterPro" id="IPR029787">
    <property type="entry name" value="Nucleotide_cyclase"/>
</dbReference>
<reference evidence="3" key="1">
    <citation type="submission" date="2021-12" db="EMBL/GenBank/DDBJ databases">
        <authorList>
            <person name="Ulrich A."/>
        </authorList>
    </citation>
    <scope>NUCLEOTIDE SEQUENCE</scope>
    <source>
        <strain evidence="3">A1P009</strain>
    </source>
</reference>
<dbReference type="SUPFAM" id="SSF141868">
    <property type="entry name" value="EAL domain-like"/>
    <property type="match status" value="1"/>
</dbReference>
<dbReference type="Gene3D" id="3.20.20.450">
    <property type="entry name" value="EAL domain"/>
    <property type="match status" value="1"/>
</dbReference>
<gene>
    <name evidence="3" type="ORF">LTT95_04015</name>
</gene>
<dbReference type="InterPro" id="IPR043128">
    <property type="entry name" value="Rev_trsase/Diguanyl_cyclase"/>
</dbReference>
<dbReference type="EMBL" id="JAJQKU010000001">
    <property type="protein sequence ID" value="MCD9096102.1"/>
    <property type="molecule type" value="Genomic_DNA"/>
</dbReference>
<dbReference type="Pfam" id="PF00990">
    <property type="entry name" value="GGDEF"/>
    <property type="match status" value="1"/>
</dbReference>
<accession>A0ABS8U9C5</accession>
<feature type="domain" description="EAL" evidence="1">
    <location>
        <begin position="159"/>
        <end position="412"/>
    </location>
</feature>
<dbReference type="PROSITE" id="PS50883">
    <property type="entry name" value="EAL"/>
    <property type="match status" value="1"/>
</dbReference>
<proteinExistence type="predicted"/>
<dbReference type="CDD" id="cd01948">
    <property type="entry name" value="EAL"/>
    <property type="match status" value="1"/>
</dbReference>
<evidence type="ECO:0000313" key="3">
    <source>
        <dbReference type="EMBL" id="MCD9096102.1"/>
    </source>
</evidence>
<dbReference type="InterPro" id="IPR001633">
    <property type="entry name" value="EAL_dom"/>
</dbReference>
<dbReference type="Pfam" id="PF00563">
    <property type="entry name" value="EAL"/>
    <property type="match status" value="1"/>
</dbReference>
<dbReference type="InterPro" id="IPR050706">
    <property type="entry name" value="Cyclic-di-GMP_PDE-like"/>
</dbReference>
<evidence type="ECO:0000259" key="2">
    <source>
        <dbReference type="PROSITE" id="PS50887"/>
    </source>
</evidence>
<reference evidence="3" key="2">
    <citation type="journal article" date="2022" name="Syst. Appl. Microbiol.">
        <title>Physiological and genomic characterisation of Luteimonas fraxinea sp. nov., a bacterial species associated with trees tolerant to ash dieback.</title>
        <authorList>
            <person name="Ulrich K."/>
            <person name="Becker R."/>
            <person name="Behrendt U."/>
            <person name="Kube M."/>
            <person name="Schneck V."/>
            <person name="Ulrich A."/>
        </authorList>
    </citation>
    <scope>NUCLEOTIDE SEQUENCE</scope>
    <source>
        <strain evidence="3">A1P009</strain>
    </source>
</reference>
<dbReference type="InterPro" id="IPR035919">
    <property type="entry name" value="EAL_sf"/>
</dbReference>
<dbReference type="InterPro" id="IPR000160">
    <property type="entry name" value="GGDEF_dom"/>
</dbReference>
<dbReference type="PANTHER" id="PTHR33121">
    <property type="entry name" value="CYCLIC DI-GMP PHOSPHODIESTERASE PDEF"/>
    <property type="match status" value="1"/>
</dbReference>
<evidence type="ECO:0000259" key="1">
    <source>
        <dbReference type="PROSITE" id="PS50883"/>
    </source>
</evidence>
<dbReference type="SUPFAM" id="SSF55073">
    <property type="entry name" value="Nucleotide cyclase"/>
    <property type="match status" value="1"/>
</dbReference>